<name>A0A485JN04_ECOLX</name>
<gene>
    <name evidence="1" type="ORF">NCTC10974_05825</name>
</gene>
<organism evidence="1 2">
    <name type="scientific">Escherichia coli</name>
    <dbReference type="NCBI Taxonomy" id="562"/>
    <lineage>
        <taxon>Bacteria</taxon>
        <taxon>Pseudomonadati</taxon>
        <taxon>Pseudomonadota</taxon>
        <taxon>Gammaproteobacteria</taxon>
        <taxon>Enterobacterales</taxon>
        <taxon>Enterobacteriaceae</taxon>
        <taxon>Escherichia</taxon>
    </lineage>
</organism>
<dbReference type="Proteomes" id="UP000358010">
    <property type="component" value="Unassembled WGS sequence"/>
</dbReference>
<evidence type="ECO:0000313" key="1">
    <source>
        <dbReference type="EMBL" id="VFT72146.1"/>
    </source>
</evidence>
<reference evidence="1 2" key="1">
    <citation type="submission" date="2019-03" db="EMBL/GenBank/DDBJ databases">
        <authorList>
            <consortium name="Pathogen Informatics"/>
        </authorList>
    </citation>
    <scope>NUCLEOTIDE SEQUENCE [LARGE SCALE GENOMIC DNA]</scope>
    <source>
        <strain evidence="1 2">NCTC10974</strain>
    </source>
</reference>
<dbReference type="EMBL" id="CAADJZ010000002">
    <property type="protein sequence ID" value="VFT72146.1"/>
    <property type="molecule type" value="Genomic_DNA"/>
</dbReference>
<sequence>MASKSAKKEQCELTIKSIEKAYIKRAHLLGGLFVKHCPPDTFSGNVVNILDIENMMRTFEQIISINNEILKLTHDYNIIASESCFDNLEILTINTI</sequence>
<evidence type="ECO:0000313" key="2">
    <source>
        <dbReference type="Proteomes" id="UP000358010"/>
    </source>
</evidence>
<accession>A0A485JN04</accession>
<protein>
    <submittedName>
        <fullName evidence="1">Uncharacterized protein</fullName>
    </submittedName>
</protein>
<proteinExistence type="predicted"/>
<dbReference type="AlphaFoldDB" id="A0A485JN04"/>